<dbReference type="OrthoDB" id="5960276at2759"/>
<proteinExistence type="predicted"/>
<evidence type="ECO:0000313" key="2">
    <source>
        <dbReference type="Proteomes" id="UP000324800"/>
    </source>
</evidence>
<dbReference type="EMBL" id="SNRW01003464">
    <property type="protein sequence ID" value="KAA6389778.1"/>
    <property type="molecule type" value="Genomic_DNA"/>
</dbReference>
<comment type="caution">
    <text evidence="1">The sequence shown here is derived from an EMBL/GenBank/DDBJ whole genome shotgun (WGS) entry which is preliminary data.</text>
</comment>
<name>A0A5J4W4L0_9EUKA</name>
<gene>
    <name evidence="1" type="ORF">EZS28_014693</name>
</gene>
<accession>A0A5J4W4L0</accession>
<dbReference type="Proteomes" id="UP000324800">
    <property type="component" value="Unassembled WGS sequence"/>
</dbReference>
<organism evidence="1 2">
    <name type="scientific">Streblomastix strix</name>
    <dbReference type="NCBI Taxonomy" id="222440"/>
    <lineage>
        <taxon>Eukaryota</taxon>
        <taxon>Metamonada</taxon>
        <taxon>Preaxostyla</taxon>
        <taxon>Oxymonadida</taxon>
        <taxon>Streblomastigidae</taxon>
        <taxon>Streblomastix</taxon>
    </lineage>
</organism>
<reference evidence="1 2" key="1">
    <citation type="submission" date="2019-03" db="EMBL/GenBank/DDBJ databases">
        <title>Single cell metagenomics reveals metabolic interactions within the superorganism composed of flagellate Streblomastix strix and complex community of Bacteroidetes bacteria on its surface.</title>
        <authorList>
            <person name="Treitli S.C."/>
            <person name="Kolisko M."/>
            <person name="Husnik F."/>
            <person name="Keeling P."/>
            <person name="Hampl V."/>
        </authorList>
    </citation>
    <scope>NUCLEOTIDE SEQUENCE [LARGE SCALE GENOMIC DNA]</scope>
    <source>
        <strain evidence="1">ST1C</strain>
    </source>
</reference>
<dbReference type="AlphaFoldDB" id="A0A5J4W4L0"/>
<sequence length="149" mass="17393">MDFHQCSHTFDIDLKNNDKLQFTIKAVSALMIVKSKYEDTRNVGILFDYWRRKGPNRNLTKVELQTKLTSILMTICSMKPAEKEGISLRHSVICGKPDKIEEITRRDRYKTETSTFLQTLSSNITSSNVSRRNVIKHIHRTCEKFKINK</sequence>
<evidence type="ECO:0000313" key="1">
    <source>
        <dbReference type="EMBL" id="KAA6389778.1"/>
    </source>
</evidence>
<protein>
    <submittedName>
        <fullName evidence="1">Uncharacterized protein</fullName>
    </submittedName>
</protein>